<dbReference type="OrthoDB" id="9814548at2"/>
<evidence type="ECO:0000256" key="5">
    <source>
        <dbReference type="PROSITE-ProRule" id="PRU00277"/>
    </source>
</evidence>
<dbReference type="InterPro" id="IPR001179">
    <property type="entry name" value="PPIase_FKBP_dom"/>
</dbReference>
<organism evidence="9 10">
    <name type="scientific">Draconibacterium sediminis</name>
    <dbReference type="NCBI Taxonomy" id="1544798"/>
    <lineage>
        <taxon>Bacteria</taxon>
        <taxon>Pseudomonadati</taxon>
        <taxon>Bacteroidota</taxon>
        <taxon>Bacteroidia</taxon>
        <taxon>Marinilabiliales</taxon>
        <taxon>Prolixibacteraceae</taxon>
        <taxon>Draconibacterium</taxon>
    </lineage>
</organism>
<dbReference type="AlphaFoldDB" id="A0A0D8J5Q8"/>
<evidence type="ECO:0000259" key="8">
    <source>
        <dbReference type="PROSITE" id="PS50059"/>
    </source>
</evidence>
<dbReference type="GO" id="GO:0003755">
    <property type="term" value="F:peptidyl-prolyl cis-trans isomerase activity"/>
    <property type="evidence" value="ECO:0007669"/>
    <property type="project" value="UniProtKB-UniRule"/>
</dbReference>
<evidence type="ECO:0000256" key="2">
    <source>
        <dbReference type="ARBA" id="ARBA00006577"/>
    </source>
</evidence>
<protein>
    <recommendedName>
        <fullName evidence="6">Peptidyl-prolyl cis-trans isomerase</fullName>
        <ecNumber evidence="6">5.2.1.8</ecNumber>
    </recommendedName>
</protein>
<sequence length="167" mass="18218">MLKMKLVTKFLLAIIIGVAVASCIEEAEPYIPPTKAEEDALLAEYLDTLTNRGLDIDTTAMGVYYIIDSIGNGTFPQDGDTCVVKYTGQFIDGSVFETTGNSTWEYVLGSENLIDGWNDATRLIDEEGSAFLIIPSELGYGTTGAGHIPPNTTTVFWIEMVEIKPHN</sequence>
<dbReference type="PROSITE" id="PS51257">
    <property type="entry name" value="PROKAR_LIPOPROTEIN"/>
    <property type="match status" value="1"/>
</dbReference>
<keyword evidence="3 5" id="KW-0697">Rotamase</keyword>
<evidence type="ECO:0000313" key="10">
    <source>
        <dbReference type="Proteomes" id="UP000032544"/>
    </source>
</evidence>
<reference evidence="9 10" key="1">
    <citation type="submission" date="2014-09" db="EMBL/GenBank/DDBJ databases">
        <title>Draft Genome Sequence of Draconibacterium sp. JN14CK-3.</title>
        <authorList>
            <person name="Dong C."/>
            <person name="Lai Q."/>
            <person name="Shao Z."/>
        </authorList>
    </citation>
    <scope>NUCLEOTIDE SEQUENCE [LARGE SCALE GENOMIC DNA]</scope>
    <source>
        <strain evidence="9 10">JN14CK-3</strain>
    </source>
</reference>
<keyword evidence="10" id="KW-1185">Reference proteome</keyword>
<dbReference type="STRING" id="1544798.LH29_21045"/>
<dbReference type="PROSITE" id="PS50059">
    <property type="entry name" value="FKBP_PPIASE"/>
    <property type="match status" value="1"/>
</dbReference>
<comment type="catalytic activity">
    <reaction evidence="1 5 6">
        <text>[protein]-peptidylproline (omega=180) = [protein]-peptidylproline (omega=0)</text>
        <dbReference type="Rhea" id="RHEA:16237"/>
        <dbReference type="Rhea" id="RHEA-COMP:10747"/>
        <dbReference type="Rhea" id="RHEA-COMP:10748"/>
        <dbReference type="ChEBI" id="CHEBI:83833"/>
        <dbReference type="ChEBI" id="CHEBI:83834"/>
        <dbReference type="EC" id="5.2.1.8"/>
    </reaction>
</comment>
<evidence type="ECO:0000256" key="7">
    <source>
        <dbReference type="SAM" id="SignalP"/>
    </source>
</evidence>
<dbReference type="PANTHER" id="PTHR43811:SF19">
    <property type="entry name" value="39 KDA FK506-BINDING NUCLEAR PROTEIN"/>
    <property type="match status" value="1"/>
</dbReference>
<dbReference type="SUPFAM" id="SSF54534">
    <property type="entry name" value="FKBP-like"/>
    <property type="match status" value="1"/>
</dbReference>
<dbReference type="Proteomes" id="UP000032544">
    <property type="component" value="Unassembled WGS sequence"/>
</dbReference>
<evidence type="ECO:0000256" key="6">
    <source>
        <dbReference type="RuleBase" id="RU003915"/>
    </source>
</evidence>
<feature type="domain" description="PPIase FKBP-type" evidence="8">
    <location>
        <begin position="79"/>
        <end position="164"/>
    </location>
</feature>
<evidence type="ECO:0000256" key="4">
    <source>
        <dbReference type="ARBA" id="ARBA00023235"/>
    </source>
</evidence>
<comment type="similarity">
    <text evidence="2 6">Belongs to the FKBP-type PPIase family.</text>
</comment>
<name>A0A0D8J5Q8_9BACT</name>
<dbReference type="Pfam" id="PF00254">
    <property type="entry name" value="FKBP_C"/>
    <property type="match status" value="1"/>
</dbReference>
<keyword evidence="4 5" id="KW-0413">Isomerase</keyword>
<dbReference type="InterPro" id="IPR046357">
    <property type="entry name" value="PPIase_dom_sf"/>
</dbReference>
<comment type="caution">
    <text evidence="9">The sequence shown here is derived from an EMBL/GenBank/DDBJ whole genome shotgun (WGS) entry which is preliminary data.</text>
</comment>
<evidence type="ECO:0000256" key="3">
    <source>
        <dbReference type="ARBA" id="ARBA00023110"/>
    </source>
</evidence>
<dbReference type="PANTHER" id="PTHR43811">
    <property type="entry name" value="FKBP-TYPE PEPTIDYL-PROLYL CIS-TRANS ISOMERASE FKPA"/>
    <property type="match status" value="1"/>
</dbReference>
<dbReference type="EC" id="5.2.1.8" evidence="6"/>
<gene>
    <name evidence="9" type="ORF">LH29_21045</name>
</gene>
<proteinExistence type="inferred from homology"/>
<accession>A0A0D8J5Q8</accession>
<evidence type="ECO:0000313" key="9">
    <source>
        <dbReference type="EMBL" id="KJF42280.1"/>
    </source>
</evidence>
<dbReference type="EMBL" id="JRHC01000006">
    <property type="protein sequence ID" value="KJF42280.1"/>
    <property type="molecule type" value="Genomic_DNA"/>
</dbReference>
<dbReference type="Gene3D" id="3.10.50.40">
    <property type="match status" value="1"/>
</dbReference>
<keyword evidence="7" id="KW-0732">Signal</keyword>
<evidence type="ECO:0000256" key="1">
    <source>
        <dbReference type="ARBA" id="ARBA00000971"/>
    </source>
</evidence>
<feature type="signal peptide" evidence="7">
    <location>
        <begin position="1"/>
        <end position="21"/>
    </location>
</feature>
<feature type="chain" id="PRO_5002331163" description="Peptidyl-prolyl cis-trans isomerase" evidence="7">
    <location>
        <begin position="22"/>
        <end position="167"/>
    </location>
</feature>